<accession>W6A980</accession>
<dbReference type="PATRIC" id="fig|1276257.3.peg.169"/>
<dbReference type="EMBL" id="CP006934">
    <property type="protein sequence ID" value="AHI53577.1"/>
    <property type="molecule type" value="Genomic_DNA"/>
</dbReference>
<dbReference type="STRING" id="1276257.SSABA_v1c01650"/>
<feature type="signal peptide" evidence="1">
    <location>
        <begin position="1"/>
        <end position="22"/>
    </location>
</feature>
<evidence type="ECO:0000256" key="1">
    <source>
        <dbReference type="SAM" id="SignalP"/>
    </source>
</evidence>
<gene>
    <name evidence="2" type="ORF">SSABA_v1c01650</name>
</gene>
<reference evidence="2 3" key="1">
    <citation type="journal article" date="2014" name="Genome Biol. Evol.">
        <title>Molecular evolution of the substrate utilization strategies and putative virulence factors in mosquito-associated Spiroplasma species.</title>
        <authorList>
            <person name="Chang T.H."/>
            <person name="Lo W.S."/>
            <person name="Ku C."/>
            <person name="Chen L.L."/>
            <person name="Kuo C.H."/>
        </authorList>
    </citation>
    <scope>NUCLEOTIDE SEQUENCE [LARGE SCALE GENOMIC DNA]</scope>
    <source>
        <strain evidence="2">Ar-1343</strain>
    </source>
</reference>
<dbReference type="KEGG" id="ssab:SSABA_v1c01650"/>
<sequence>MPFSMMKTWLSINLALSTSASSAVLLTDQLVEEDRQYEVESMKNLIKTKSQVVSTEQIFNFDGHNFNGREAMDDYIVENSLIQEYLTSSNLSNIIKDHQNNILDKDKIYGTDFDDFQLVYRDAFGNALTSRSKALNSYTNKGLIRQKYSYDYQGWYDSPTEAKDNFVYAGGLEKSLYYQVDQRYYNLFNPIDQDELRSTFLDGYNFKPSNFTKKERLYGDNQKIETSVYNNFRSTWTSAQKKPATQGIDDDLNYQDYIDYDTDTTTTLFAHKDLVMAVNGKEQPENQVQFEKLETKYNSRFFLDQKNYTRTVKKVAKKTKEKWRQVTYTTYYYEKGNNKANKFEVYLNKSKLNKKIDIDFDFTKLSGSDTHKSWIRLYSRKFDSLTAEESSNYLIATNSNLDYRIKDANDISTQDVQNMYVTWFPYFVKDQLLNFNKIPYGEYNQFGVKRDQLYDINGRKGYEYSYSEGMEYYHNTMKPELYKNYVGTDVHGNALYRINNNFDATAEDLENYMYLAGKQDIRLMYTFTGEKNYSSIDGLALAPTQAEAQEKLFQIERSILSKKYFAYDVYGNYEVSGNNEDEAIRKLQQKVDLQAKYVHKDEIKSWNNRPVSFENIISDGVYVTYRTVIRDEFVYFLNHHDAYNALTGEMNGQTVVTSKTVNIYLYTEKQGDSYVEHTYSNDYELDMLANKLLGYAH</sequence>
<keyword evidence="3" id="KW-1185">Reference proteome</keyword>
<feature type="chain" id="PRO_5004877233" evidence="1">
    <location>
        <begin position="23"/>
        <end position="697"/>
    </location>
</feature>
<dbReference type="HOGENOM" id="CLU_398965_0_0_14"/>
<dbReference type="AlphaFoldDB" id="W6A980"/>
<proteinExistence type="predicted"/>
<dbReference type="Proteomes" id="UP000019265">
    <property type="component" value="Chromosome"/>
</dbReference>
<protein>
    <submittedName>
        <fullName evidence="2">Uncharacterized protein</fullName>
    </submittedName>
</protein>
<evidence type="ECO:0000313" key="2">
    <source>
        <dbReference type="EMBL" id="AHI53577.1"/>
    </source>
</evidence>
<dbReference type="RefSeq" id="WP_025250715.1">
    <property type="nucleotide sequence ID" value="NZ_CP006934.1"/>
</dbReference>
<evidence type="ECO:0000313" key="3">
    <source>
        <dbReference type="Proteomes" id="UP000019265"/>
    </source>
</evidence>
<dbReference type="OrthoDB" id="388723at2"/>
<organism evidence="2 3">
    <name type="scientific">Spiroplasma sabaudiense Ar-1343</name>
    <dbReference type="NCBI Taxonomy" id="1276257"/>
    <lineage>
        <taxon>Bacteria</taxon>
        <taxon>Bacillati</taxon>
        <taxon>Mycoplasmatota</taxon>
        <taxon>Mollicutes</taxon>
        <taxon>Entomoplasmatales</taxon>
        <taxon>Spiroplasmataceae</taxon>
        <taxon>Spiroplasma</taxon>
    </lineage>
</organism>
<keyword evidence="1" id="KW-0732">Signal</keyword>
<name>W6A980_9MOLU</name>